<gene>
    <name evidence="3" type="ORF">HJO_05460</name>
</gene>
<evidence type="ECO:0000313" key="4">
    <source>
        <dbReference type="Proteomes" id="UP000025171"/>
    </source>
</evidence>
<dbReference type="Pfam" id="PF00561">
    <property type="entry name" value="Abhydrolase_1"/>
    <property type="match status" value="1"/>
</dbReference>
<sequence length="300" mass="32795">MHAPFDLVEVEPGRRLHVLVEGPENAPWVVFDHGAFGTYADGWWVKEALKADHRVVLYGRAGMDWSDPAPADTPLTAEFHIADLRRLLAALGARPPYVIVGHSMAGLRLHAMANLHPDELAGRVFVDAMNPKYLRKKNGMRSLESFGRALRIGDVFAKTGLLRLVAPFVGDDIALPRERRAEKRFLFSKPDHWTAALGEVTAVEPAAAYFDPAITVNSPVAVFSRDADGGENAGLVRSVSNQGGYGRMFGLAGETHTSLLNPPHAARIAREVRYMTRTMVPPAPPAPGPTSMRDQPEIEV</sequence>
<evidence type="ECO:0000256" key="1">
    <source>
        <dbReference type="SAM" id="MobiDB-lite"/>
    </source>
</evidence>
<feature type="region of interest" description="Disordered" evidence="1">
    <location>
        <begin position="279"/>
        <end position="300"/>
    </location>
</feature>
<evidence type="ECO:0000313" key="3">
    <source>
        <dbReference type="EMBL" id="KCZ93277.1"/>
    </source>
</evidence>
<dbReference type="InterPro" id="IPR029058">
    <property type="entry name" value="AB_hydrolase_fold"/>
</dbReference>
<dbReference type="Gene3D" id="3.40.50.1820">
    <property type="entry name" value="alpha/beta hydrolase"/>
    <property type="match status" value="1"/>
</dbReference>
<dbReference type="STRING" id="1280950.HJO_05460"/>
<dbReference type="PATRIC" id="fig|1280950.3.peg.1099"/>
<dbReference type="eggNOG" id="COG0596">
    <property type="taxonomic scope" value="Bacteria"/>
</dbReference>
<dbReference type="OrthoDB" id="9793083at2"/>
<dbReference type="EMBL" id="ARYK01000002">
    <property type="protein sequence ID" value="KCZ93277.1"/>
    <property type="molecule type" value="Genomic_DNA"/>
</dbReference>
<proteinExistence type="predicted"/>
<dbReference type="AlphaFoldDB" id="A0A059FRN1"/>
<dbReference type="Proteomes" id="UP000025171">
    <property type="component" value="Unassembled WGS sequence"/>
</dbReference>
<dbReference type="InterPro" id="IPR000073">
    <property type="entry name" value="AB_hydrolase_1"/>
</dbReference>
<dbReference type="RefSeq" id="WP_051618308.1">
    <property type="nucleotide sequence ID" value="NZ_ARYK01000002.1"/>
</dbReference>
<protein>
    <recommendedName>
        <fullName evidence="2">AB hydrolase-1 domain-containing protein</fullName>
    </recommendedName>
</protein>
<accession>A0A059FRN1</accession>
<dbReference type="SUPFAM" id="SSF53474">
    <property type="entry name" value="alpha/beta-Hydrolases"/>
    <property type="match status" value="1"/>
</dbReference>
<feature type="domain" description="AB hydrolase-1" evidence="2">
    <location>
        <begin position="27"/>
        <end position="132"/>
    </location>
</feature>
<comment type="caution">
    <text evidence="3">The sequence shown here is derived from an EMBL/GenBank/DDBJ whole genome shotgun (WGS) entry which is preliminary data.</text>
</comment>
<name>A0A059FRN1_9PROT</name>
<reference evidence="3 4" key="1">
    <citation type="journal article" date="2014" name="Antonie Van Leeuwenhoek">
        <title>Hyphomonas beringensis sp. nov. and Hyphomonas chukchiensis sp. nov., isolated from surface seawater of the Bering Sea and Chukchi Sea.</title>
        <authorList>
            <person name="Li C."/>
            <person name="Lai Q."/>
            <person name="Li G."/>
            <person name="Dong C."/>
            <person name="Wang J."/>
            <person name="Liao Y."/>
            <person name="Shao Z."/>
        </authorList>
    </citation>
    <scope>NUCLEOTIDE SEQUENCE [LARGE SCALE GENOMIC DNA]</scope>
    <source>
        <strain evidence="3 4">MHS-2</strain>
    </source>
</reference>
<keyword evidence="4" id="KW-1185">Reference proteome</keyword>
<evidence type="ECO:0000259" key="2">
    <source>
        <dbReference type="Pfam" id="PF00561"/>
    </source>
</evidence>
<organism evidence="3 4">
    <name type="scientific">Hyphomonas johnsonii MHS-2</name>
    <dbReference type="NCBI Taxonomy" id="1280950"/>
    <lineage>
        <taxon>Bacteria</taxon>
        <taxon>Pseudomonadati</taxon>
        <taxon>Pseudomonadota</taxon>
        <taxon>Alphaproteobacteria</taxon>
        <taxon>Hyphomonadales</taxon>
        <taxon>Hyphomonadaceae</taxon>
        <taxon>Hyphomonas</taxon>
    </lineage>
</organism>